<feature type="compositionally biased region" description="Low complexity" evidence="1">
    <location>
        <begin position="7"/>
        <end position="32"/>
    </location>
</feature>
<gene>
    <name evidence="3" type="ORF">GCM10025874_09970</name>
</gene>
<keyword evidence="4" id="KW-1185">Reference proteome</keyword>
<evidence type="ECO:0000313" key="4">
    <source>
        <dbReference type="Proteomes" id="UP001157160"/>
    </source>
</evidence>
<feature type="region of interest" description="Disordered" evidence="1">
    <location>
        <begin position="1"/>
        <end position="41"/>
    </location>
</feature>
<sequence>MPPAAPAGPTATAWTASRGRTASSTRTAPRAAVPGHDLPDRCQRQSVDHLRSADGRFVDLGNYRYTTGSGKNQRTRTWGFLAVSLDRALPHMVLDARANDQLLGSSLPVSLGRRQRLSLEGDFDRHFTLYCPEEYERDALYVFTPDLMALLIDEAGAFDVEIVDRWLFVYSPTPLPMGRAAVVQRMLRIVDTVGAKAISQTDRYRDERVGDFGANAVAPQGRRLRRGVPMAVIGIAAAVIGWQVLAAVLSR</sequence>
<dbReference type="Proteomes" id="UP001157160">
    <property type="component" value="Unassembled WGS sequence"/>
</dbReference>
<reference evidence="3 4" key="1">
    <citation type="journal article" date="2014" name="Int. J. Syst. Evol. Microbiol.">
        <title>Complete genome sequence of Corynebacterium casei LMG S-19264T (=DSM 44701T), isolated from a smear-ripened cheese.</title>
        <authorList>
            <consortium name="US DOE Joint Genome Institute (JGI-PGF)"/>
            <person name="Walter F."/>
            <person name="Albersmeier A."/>
            <person name="Kalinowski J."/>
            <person name="Ruckert C."/>
        </authorList>
    </citation>
    <scope>NUCLEOTIDE SEQUENCE [LARGE SCALE GENOMIC DNA]</scope>
    <source>
        <strain evidence="3 4">NBRC 112289</strain>
    </source>
</reference>
<accession>A0AA37UBV5</accession>
<organism evidence="3 4">
    <name type="scientific">Arenivirga flava</name>
    <dbReference type="NCBI Taxonomy" id="1930060"/>
    <lineage>
        <taxon>Bacteria</taxon>
        <taxon>Bacillati</taxon>
        <taxon>Actinomycetota</taxon>
        <taxon>Actinomycetes</taxon>
        <taxon>Micrococcales</taxon>
        <taxon>Microbacteriaceae</taxon>
        <taxon>Arenivirga</taxon>
    </lineage>
</organism>
<dbReference type="AlphaFoldDB" id="A0AA37UBV5"/>
<evidence type="ECO:0008006" key="5">
    <source>
        <dbReference type="Google" id="ProtNLM"/>
    </source>
</evidence>
<evidence type="ECO:0000256" key="1">
    <source>
        <dbReference type="SAM" id="MobiDB-lite"/>
    </source>
</evidence>
<keyword evidence="2" id="KW-0472">Membrane</keyword>
<protein>
    <recommendedName>
        <fullName evidence="5">DUF3137 domain-containing protein</fullName>
    </recommendedName>
</protein>
<name>A0AA37UBV5_9MICO</name>
<keyword evidence="2" id="KW-0812">Transmembrane</keyword>
<proteinExistence type="predicted"/>
<evidence type="ECO:0000256" key="2">
    <source>
        <dbReference type="SAM" id="Phobius"/>
    </source>
</evidence>
<comment type="caution">
    <text evidence="3">The sequence shown here is derived from an EMBL/GenBank/DDBJ whole genome shotgun (WGS) entry which is preliminary data.</text>
</comment>
<keyword evidence="2" id="KW-1133">Transmembrane helix</keyword>
<dbReference type="EMBL" id="BSUL01000001">
    <property type="protein sequence ID" value="GMA27744.1"/>
    <property type="molecule type" value="Genomic_DNA"/>
</dbReference>
<feature type="transmembrane region" description="Helical" evidence="2">
    <location>
        <begin position="228"/>
        <end position="249"/>
    </location>
</feature>
<evidence type="ECO:0000313" key="3">
    <source>
        <dbReference type="EMBL" id="GMA27744.1"/>
    </source>
</evidence>